<sequence length="274" mass="28192">MFNPAYEIGRMAGEQAMHNTTGAEILKNAAEISKNSMRLPGFAWINRIAFDRFAGREQQLAANLNTQVQQQAERQGHGKKKLLIGAIIGTAAVVGGTLVLRDPEIGAKIGTLAEKAGPWGKKAFDVADKFADNSAFGNAVGRGAEAVGKAAVKVGSAGKEFLGRKAPAIGETAASVGIGKAVASSAETVPAAVTAAGGLGEKALGAFGAAVPVLGQLRTAEMAGQVLRRVPVAREVITKADQVVSMGPQLLANLPALMATLNPEVRPQGIQQQP</sequence>
<reference evidence="1 2" key="1">
    <citation type="journal article" date="2016" name="Nat. Commun.">
        <title>Thousands of microbial genomes shed light on interconnected biogeochemical processes in an aquifer system.</title>
        <authorList>
            <person name="Anantharaman K."/>
            <person name="Brown C.T."/>
            <person name="Hug L.A."/>
            <person name="Sharon I."/>
            <person name="Castelle C.J."/>
            <person name="Probst A.J."/>
            <person name="Thomas B.C."/>
            <person name="Singh A."/>
            <person name="Wilkins M.J."/>
            <person name="Karaoz U."/>
            <person name="Brodie E.L."/>
            <person name="Williams K.H."/>
            <person name="Hubbard S.S."/>
            <person name="Banfield J.F."/>
        </authorList>
    </citation>
    <scope>NUCLEOTIDE SEQUENCE [LARGE SCALE GENOMIC DNA]</scope>
</reference>
<evidence type="ECO:0000313" key="2">
    <source>
        <dbReference type="Proteomes" id="UP000178448"/>
    </source>
</evidence>
<dbReference type="STRING" id="1798374.A2Z33_03585"/>
<dbReference type="Proteomes" id="UP000178448">
    <property type="component" value="Unassembled WGS sequence"/>
</dbReference>
<evidence type="ECO:0000313" key="1">
    <source>
        <dbReference type="EMBL" id="OGG04209.1"/>
    </source>
</evidence>
<proteinExistence type="predicted"/>
<organism evidence="1 2">
    <name type="scientific">Candidatus Gottesmanbacteria bacterium RBG_16_52_11</name>
    <dbReference type="NCBI Taxonomy" id="1798374"/>
    <lineage>
        <taxon>Bacteria</taxon>
        <taxon>Candidatus Gottesmaniibacteriota</taxon>
    </lineage>
</organism>
<gene>
    <name evidence="1" type="ORF">A2Z33_03585</name>
</gene>
<protein>
    <submittedName>
        <fullName evidence="1">Uncharacterized protein</fullName>
    </submittedName>
</protein>
<accession>A0A1F5YVK1</accession>
<comment type="caution">
    <text evidence="1">The sequence shown here is derived from an EMBL/GenBank/DDBJ whole genome shotgun (WGS) entry which is preliminary data.</text>
</comment>
<dbReference type="AlphaFoldDB" id="A0A1F5YVK1"/>
<name>A0A1F5YVK1_9BACT</name>
<dbReference type="EMBL" id="MFJD01000004">
    <property type="protein sequence ID" value="OGG04209.1"/>
    <property type="molecule type" value="Genomic_DNA"/>
</dbReference>